<proteinExistence type="predicted"/>
<evidence type="ECO:0000313" key="1">
    <source>
        <dbReference type="EMBL" id="JAH18884.1"/>
    </source>
</evidence>
<name>A0A0E9QQ09_ANGAN</name>
<sequence length="61" mass="7123">MRRFKPFLFSHKLWLCLGTEETFSRPLRVFVKVSLGKKDTPERGMRWPVIGPSSVLVIFLS</sequence>
<dbReference type="EMBL" id="GBXM01089693">
    <property type="protein sequence ID" value="JAH18884.1"/>
    <property type="molecule type" value="Transcribed_RNA"/>
</dbReference>
<accession>A0A0E9QQ09</accession>
<reference evidence="1" key="1">
    <citation type="submission" date="2014-11" db="EMBL/GenBank/DDBJ databases">
        <authorList>
            <person name="Amaro Gonzalez C."/>
        </authorList>
    </citation>
    <scope>NUCLEOTIDE SEQUENCE</scope>
</reference>
<dbReference type="AlphaFoldDB" id="A0A0E9QQ09"/>
<reference evidence="1" key="2">
    <citation type="journal article" date="2015" name="Fish Shellfish Immunol.">
        <title>Early steps in the European eel (Anguilla anguilla)-Vibrio vulnificus interaction in the gills: Role of the RtxA13 toxin.</title>
        <authorList>
            <person name="Callol A."/>
            <person name="Pajuelo D."/>
            <person name="Ebbesson L."/>
            <person name="Teles M."/>
            <person name="MacKenzie S."/>
            <person name="Amaro C."/>
        </authorList>
    </citation>
    <scope>NUCLEOTIDE SEQUENCE</scope>
</reference>
<organism evidence="1">
    <name type="scientific">Anguilla anguilla</name>
    <name type="common">European freshwater eel</name>
    <name type="synonym">Muraena anguilla</name>
    <dbReference type="NCBI Taxonomy" id="7936"/>
    <lineage>
        <taxon>Eukaryota</taxon>
        <taxon>Metazoa</taxon>
        <taxon>Chordata</taxon>
        <taxon>Craniata</taxon>
        <taxon>Vertebrata</taxon>
        <taxon>Euteleostomi</taxon>
        <taxon>Actinopterygii</taxon>
        <taxon>Neopterygii</taxon>
        <taxon>Teleostei</taxon>
        <taxon>Anguilliformes</taxon>
        <taxon>Anguillidae</taxon>
        <taxon>Anguilla</taxon>
    </lineage>
</organism>
<protein>
    <submittedName>
        <fullName evidence="1">Uncharacterized protein</fullName>
    </submittedName>
</protein>